<dbReference type="InterPro" id="IPR014622">
    <property type="entry name" value="UCP036794_erythomycin"/>
</dbReference>
<evidence type="ECO:0000313" key="3">
    <source>
        <dbReference type="EMBL" id="GAA2102532.1"/>
    </source>
</evidence>
<evidence type="ECO:0000256" key="2">
    <source>
        <dbReference type="SAM" id="SignalP"/>
    </source>
</evidence>
<comment type="caution">
    <text evidence="3">The sequence shown here is derived from an EMBL/GenBank/DDBJ whole genome shotgun (WGS) entry which is preliminary data.</text>
</comment>
<dbReference type="Proteomes" id="UP001500016">
    <property type="component" value="Unassembled WGS sequence"/>
</dbReference>
<dbReference type="InterPro" id="IPR052036">
    <property type="entry name" value="Hydrolase/PRTase-associated"/>
</dbReference>
<keyword evidence="4" id="KW-1185">Reference proteome</keyword>
<dbReference type="PANTHER" id="PTHR31299:SF0">
    <property type="entry name" value="ESTERASE, PUTATIVE (AFU_ORTHOLOGUE AFUA_1G05850)-RELATED"/>
    <property type="match status" value="1"/>
</dbReference>
<organism evidence="3 4">
    <name type="scientific">Streptomyces albiaxialis</name>
    <dbReference type="NCBI Taxonomy" id="329523"/>
    <lineage>
        <taxon>Bacteria</taxon>
        <taxon>Bacillati</taxon>
        <taxon>Actinomycetota</taxon>
        <taxon>Actinomycetes</taxon>
        <taxon>Kitasatosporales</taxon>
        <taxon>Streptomycetaceae</taxon>
        <taxon>Streptomyces</taxon>
    </lineage>
</organism>
<keyword evidence="2" id="KW-0732">Signal</keyword>
<dbReference type="PROSITE" id="PS51318">
    <property type="entry name" value="TAT"/>
    <property type="match status" value="1"/>
</dbReference>
<feature type="region of interest" description="Disordered" evidence="1">
    <location>
        <begin position="346"/>
        <end position="374"/>
    </location>
</feature>
<accession>A0ABP5IQL5</accession>
<sequence>MSSVPRRALLAAVPALALTAAVPWAARAAAPGGDGLVGALARAARPLRTTAPHGPHGDLRPLGEALGGVPVVALGEAVHGAHEMFTLKHRVFRYLVEEKCFTTFALETGWGAGLRLDAYVRTGEGDLRALMERELGGGAWPWHVEEYLDLLTWMRAHNVRHPGAPVRFMGNDLCHPRIDGALFAYVRRHVARRHPELRRVIEPLYEELRAHATTASFSALPQTRRRALAERARRAVRLLAARRGTDGTHGTHAWAVQHARVIAQTVTLLSYDLEDPGETREAMRYRDALMARNTAWWHRHTGHRMLLSAHNGHTAYETYDPAHYPETQGAYLRRALGRDYLSVGTTFGSGSSTVPDDEGRWQTERHGPPRAGSSEAVLDAAGAATPRGDYVLDLRTAPPRARAWLHTSRPTRDVGPPGDPYRPYVLGRGHDVLVHLHRLHAARPLSAAARSSPAG</sequence>
<reference evidence="4" key="1">
    <citation type="journal article" date="2019" name="Int. J. Syst. Evol. Microbiol.">
        <title>The Global Catalogue of Microorganisms (GCM) 10K type strain sequencing project: providing services to taxonomists for standard genome sequencing and annotation.</title>
        <authorList>
            <consortium name="The Broad Institute Genomics Platform"/>
            <consortium name="The Broad Institute Genome Sequencing Center for Infectious Disease"/>
            <person name="Wu L."/>
            <person name="Ma J."/>
        </authorList>
    </citation>
    <scope>NUCLEOTIDE SEQUENCE [LARGE SCALE GENOMIC DNA]</scope>
    <source>
        <strain evidence="4">JCM 15478</strain>
    </source>
</reference>
<dbReference type="CDD" id="cd14728">
    <property type="entry name" value="Ere-like"/>
    <property type="match status" value="1"/>
</dbReference>
<evidence type="ECO:0008006" key="5">
    <source>
        <dbReference type="Google" id="ProtNLM"/>
    </source>
</evidence>
<feature type="chain" id="PRO_5045667460" description="Erythromycin esterase" evidence="2">
    <location>
        <begin position="26"/>
        <end position="455"/>
    </location>
</feature>
<dbReference type="Pfam" id="PF05139">
    <property type="entry name" value="Erythro_esteras"/>
    <property type="match status" value="1"/>
</dbReference>
<feature type="signal peptide" evidence="2">
    <location>
        <begin position="1"/>
        <end position="25"/>
    </location>
</feature>
<dbReference type="Gene3D" id="3.40.1660.10">
    <property type="entry name" value="EreA-like (biosynthetic domain)"/>
    <property type="match status" value="1"/>
</dbReference>
<dbReference type="Gene3D" id="3.30.1870.10">
    <property type="entry name" value="EreA-like, domain 2"/>
    <property type="match status" value="1"/>
</dbReference>
<protein>
    <recommendedName>
        <fullName evidence="5">Erythromycin esterase</fullName>
    </recommendedName>
</protein>
<dbReference type="PANTHER" id="PTHR31299">
    <property type="entry name" value="ESTERASE, PUTATIVE (AFU_ORTHOLOGUE AFUA_1G05850)-RELATED"/>
    <property type="match status" value="1"/>
</dbReference>
<name>A0ABP5IQL5_9ACTN</name>
<dbReference type="Gene3D" id="1.20.1440.30">
    <property type="entry name" value="Biosynthetic Protein domain"/>
    <property type="match status" value="1"/>
</dbReference>
<dbReference type="RefSeq" id="WP_344535152.1">
    <property type="nucleotide sequence ID" value="NZ_BAAAPE010000028.1"/>
</dbReference>
<gene>
    <name evidence="3" type="ORF">GCM10009801_76640</name>
</gene>
<proteinExistence type="predicted"/>
<dbReference type="InterPro" id="IPR007815">
    <property type="entry name" value="Emycin_Estase"/>
</dbReference>
<dbReference type="InterPro" id="IPR006311">
    <property type="entry name" value="TAT_signal"/>
</dbReference>
<feature type="compositionally biased region" description="Basic and acidic residues" evidence="1">
    <location>
        <begin position="357"/>
        <end position="367"/>
    </location>
</feature>
<dbReference type="EMBL" id="BAAAPE010000028">
    <property type="protein sequence ID" value="GAA2102532.1"/>
    <property type="molecule type" value="Genomic_DNA"/>
</dbReference>
<evidence type="ECO:0000256" key="1">
    <source>
        <dbReference type="SAM" id="MobiDB-lite"/>
    </source>
</evidence>
<dbReference type="PIRSF" id="PIRSF036794">
    <property type="entry name" value="UCP_erythr_ester"/>
    <property type="match status" value="1"/>
</dbReference>
<evidence type="ECO:0000313" key="4">
    <source>
        <dbReference type="Proteomes" id="UP001500016"/>
    </source>
</evidence>
<dbReference type="SUPFAM" id="SSF159501">
    <property type="entry name" value="EreA/ChaN-like"/>
    <property type="match status" value="1"/>
</dbReference>